<feature type="compositionally biased region" description="Low complexity" evidence="1">
    <location>
        <begin position="66"/>
        <end position="77"/>
    </location>
</feature>
<feature type="region of interest" description="Disordered" evidence="1">
    <location>
        <begin position="1"/>
        <end position="77"/>
    </location>
</feature>
<dbReference type="Proteomes" id="UP000024635">
    <property type="component" value="Unassembled WGS sequence"/>
</dbReference>
<dbReference type="EMBL" id="JARK01001367">
    <property type="protein sequence ID" value="EYC17338.1"/>
    <property type="molecule type" value="Genomic_DNA"/>
</dbReference>
<dbReference type="OrthoDB" id="10564033at2759"/>
<proteinExistence type="predicted"/>
<name>A0A016US64_9BILA</name>
<evidence type="ECO:0000313" key="2">
    <source>
        <dbReference type="EMBL" id="EYC17338.1"/>
    </source>
</evidence>
<keyword evidence="3" id="KW-1185">Reference proteome</keyword>
<dbReference type="AlphaFoldDB" id="A0A016US64"/>
<feature type="compositionally biased region" description="Basic residues" evidence="1">
    <location>
        <begin position="9"/>
        <end position="34"/>
    </location>
</feature>
<protein>
    <submittedName>
        <fullName evidence="2">Uncharacterized protein</fullName>
    </submittedName>
</protein>
<evidence type="ECO:0000256" key="1">
    <source>
        <dbReference type="SAM" id="MobiDB-lite"/>
    </source>
</evidence>
<gene>
    <name evidence="2" type="primary">Acey_s0031.g2411</name>
    <name evidence="2" type="ORF">Y032_0031g2411</name>
</gene>
<sequence length="77" mass="8908">MSLSTRGRGSSRSRHRSRSSRSTSSRRRRSKKVLKSILKNRNDSSCVLSEKDLKRSGTSYLHESSRVNSVSQQQRRR</sequence>
<evidence type="ECO:0000313" key="3">
    <source>
        <dbReference type="Proteomes" id="UP000024635"/>
    </source>
</evidence>
<comment type="caution">
    <text evidence="2">The sequence shown here is derived from an EMBL/GenBank/DDBJ whole genome shotgun (WGS) entry which is preliminary data.</text>
</comment>
<accession>A0A016US64</accession>
<reference evidence="3" key="1">
    <citation type="journal article" date="2015" name="Nat. Genet.">
        <title>The genome and transcriptome of the zoonotic hookworm Ancylostoma ceylanicum identify infection-specific gene families.</title>
        <authorList>
            <person name="Schwarz E.M."/>
            <person name="Hu Y."/>
            <person name="Antoshechkin I."/>
            <person name="Miller M.M."/>
            <person name="Sternberg P.W."/>
            <person name="Aroian R.V."/>
        </authorList>
    </citation>
    <scope>NUCLEOTIDE SEQUENCE</scope>
    <source>
        <strain evidence="3">HY135</strain>
    </source>
</reference>
<organism evidence="2 3">
    <name type="scientific">Ancylostoma ceylanicum</name>
    <dbReference type="NCBI Taxonomy" id="53326"/>
    <lineage>
        <taxon>Eukaryota</taxon>
        <taxon>Metazoa</taxon>
        <taxon>Ecdysozoa</taxon>
        <taxon>Nematoda</taxon>
        <taxon>Chromadorea</taxon>
        <taxon>Rhabditida</taxon>
        <taxon>Rhabditina</taxon>
        <taxon>Rhabditomorpha</taxon>
        <taxon>Strongyloidea</taxon>
        <taxon>Ancylostomatidae</taxon>
        <taxon>Ancylostomatinae</taxon>
        <taxon>Ancylostoma</taxon>
    </lineage>
</organism>